<dbReference type="InterPro" id="IPR006671">
    <property type="entry name" value="Cyclin_N"/>
</dbReference>
<name>A0A6C0CK40_9ZZZZ</name>
<dbReference type="Gene3D" id="1.10.472.10">
    <property type="entry name" value="Cyclin-like"/>
    <property type="match status" value="1"/>
</dbReference>
<dbReference type="GO" id="GO:0019901">
    <property type="term" value="F:protein kinase binding"/>
    <property type="evidence" value="ECO:0007669"/>
    <property type="project" value="InterPro"/>
</dbReference>
<dbReference type="PANTHER" id="PTHR15615">
    <property type="match status" value="1"/>
</dbReference>
<reference evidence="2" key="1">
    <citation type="journal article" date="2020" name="Nature">
        <title>Giant virus diversity and host interactions through global metagenomics.</title>
        <authorList>
            <person name="Schulz F."/>
            <person name="Roux S."/>
            <person name="Paez-Espino D."/>
            <person name="Jungbluth S."/>
            <person name="Walsh D.A."/>
            <person name="Denef V.J."/>
            <person name="McMahon K.D."/>
            <person name="Konstantinidis K.T."/>
            <person name="Eloe-Fadrosh E.A."/>
            <person name="Kyrpides N.C."/>
            <person name="Woyke T."/>
        </authorList>
    </citation>
    <scope>NUCLEOTIDE SEQUENCE</scope>
    <source>
        <strain evidence="2">GVMAG-M-3300021343-4</strain>
    </source>
</reference>
<dbReference type="AlphaFoldDB" id="A0A6C0CK40"/>
<dbReference type="PANTHER" id="PTHR15615:SF108">
    <property type="entry name" value="PROTEIN CNPPD1"/>
    <property type="match status" value="1"/>
</dbReference>
<accession>A0A6C0CK40</accession>
<feature type="domain" description="Cyclin N-terminal" evidence="1">
    <location>
        <begin position="32"/>
        <end position="126"/>
    </location>
</feature>
<protein>
    <recommendedName>
        <fullName evidence="1">Cyclin N-terminal domain-containing protein</fullName>
    </recommendedName>
</protein>
<dbReference type="CDD" id="cd20557">
    <property type="entry name" value="CYCLIN_ScPCL1-like"/>
    <property type="match status" value="1"/>
</dbReference>
<sequence>MDTLFNRKWEARKTQLVESLLKLNPHLNIKVAHAYMEHMNKLKNLEYNIFKLALDILEKSCRASGKPSQNLYILRLYNVCLLVAQKYLLDNPYNNSTWARYSPFQLNINRLNKFEVDLLETINWAIVA</sequence>
<dbReference type="EMBL" id="MN739436">
    <property type="protein sequence ID" value="QHT04663.1"/>
    <property type="molecule type" value="Genomic_DNA"/>
</dbReference>
<dbReference type="InterPro" id="IPR036915">
    <property type="entry name" value="Cyclin-like_sf"/>
</dbReference>
<dbReference type="Pfam" id="PF00134">
    <property type="entry name" value="Cyclin_N"/>
    <property type="match status" value="1"/>
</dbReference>
<evidence type="ECO:0000259" key="1">
    <source>
        <dbReference type="Pfam" id="PF00134"/>
    </source>
</evidence>
<evidence type="ECO:0000313" key="2">
    <source>
        <dbReference type="EMBL" id="QHT04663.1"/>
    </source>
</evidence>
<organism evidence="2">
    <name type="scientific">viral metagenome</name>
    <dbReference type="NCBI Taxonomy" id="1070528"/>
    <lineage>
        <taxon>unclassified sequences</taxon>
        <taxon>metagenomes</taxon>
        <taxon>organismal metagenomes</taxon>
    </lineage>
</organism>
<proteinExistence type="predicted"/>
<dbReference type="InterPro" id="IPR013922">
    <property type="entry name" value="Cyclin_PHO80-like"/>
</dbReference>
<dbReference type="SUPFAM" id="SSF47954">
    <property type="entry name" value="Cyclin-like"/>
    <property type="match status" value="1"/>
</dbReference>